<dbReference type="AlphaFoldDB" id="A0A0S4ISX0"/>
<organism evidence="2 3">
    <name type="scientific">Bodo saltans</name>
    <name type="common">Flagellated protozoan</name>
    <dbReference type="NCBI Taxonomy" id="75058"/>
    <lineage>
        <taxon>Eukaryota</taxon>
        <taxon>Discoba</taxon>
        <taxon>Euglenozoa</taxon>
        <taxon>Kinetoplastea</taxon>
        <taxon>Metakinetoplastina</taxon>
        <taxon>Eubodonida</taxon>
        <taxon>Bodonidae</taxon>
        <taxon>Bodo</taxon>
    </lineage>
</organism>
<protein>
    <recommendedName>
        <fullName evidence="4">Leucine-rich repeat protein</fullName>
    </recommendedName>
</protein>
<dbReference type="EMBL" id="CYKH01000568">
    <property type="protein sequence ID" value="CUG06234.1"/>
    <property type="molecule type" value="Genomic_DNA"/>
</dbReference>
<evidence type="ECO:0000313" key="2">
    <source>
        <dbReference type="EMBL" id="CUG06234.1"/>
    </source>
</evidence>
<keyword evidence="3" id="KW-1185">Reference proteome</keyword>
<evidence type="ECO:0000313" key="3">
    <source>
        <dbReference type="Proteomes" id="UP000051952"/>
    </source>
</evidence>
<gene>
    <name evidence="2" type="ORF">BSAL_72075</name>
</gene>
<dbReference type="Proteomes" id="UP000051952">
    <property type="component" value="Unassembled WGS sequence"/>
</dbReference>
<dbReference type="Gene3D" id="3.80.10.10">
    <property type="entry name" value="Ribonuclease Inhibitor"/>
    <property type="match status" value="1"/>
</dbReference>
<accession>A0A0S4ISX0</accession>
<name>A0A0S4ISX0_BODSA</name>
<dbReference type="InterPro" id="IPR001611">
    <property type="entry name" value="Leu-rich_rpt"/>
</dbReference>
<reference evidence="3" key="1">
    <citation type="submission" date="2015-09" db="EMBL/GenBank/DDBJ databases">
        <authorList>
            <consortium name="Pathogen Informatics"/>
        </authorList>
    </citation>
    <scope>NUCLEOTIDE SEQUENCE [LARGE SCALE GENOMIC DNA]</scope>
    <source>
        <strain evidence="3">Lake Konstanz</strain>
    </source>
</reference>
<evidence type="ECO:0000256" key="1">
    <source>
        <dbReference type="SAM" id="MobiDB-lite"/>
    </source>
</evidence>
<proteinExistence type="predicted"/>
<dbReference type="SUPFAM" id="SSF52047">
    <property type="entry name" value="RNI-like"/>
    <property type="match status" value="1"/>
</dbReference>
<evidence type="ECO:0008006" key="4">
    <source>
        <dbReference type="Google" id="ProtNLM"/>
    </source>
</evidence>
<dbReference type="InterPro" id="IPR032675">
    <property type="entry name" value="LRR_dom_sf"/>
</dbReference>
<feature type="region of interest" description="Disordered" evidence="1">
    <location>
        <begin position="1"/>
        <end position="23"/>
    </location>
</feature>
<sequence length="246" mass="25777">MMAQARSIAVSLSDKRKNEDGSNGANALVMNAGTENDTVAAGVSSSILEEYIGCCASMGLRPSSVVLRMVLEHQAAPQRLTTLQLHHTYMGDSGTAALGRCLATTLPFLRALSLANNGVGNDGVAALSAGISEKARLPAVHAGQVLPLLVLDLSHNSKITRAGGQALLNTASRISSRLSLISLVGTRVTDYFESRIIRHCANTFDALSENDQQLVYDLGRELGLIADDDAAQMATGAGSRSDSVAR</sequence>
<dbReference type="SMART" id="SM00368">
    <property type="entry name" value="LRR_RI"/>
    <property type="match status" value="2"/>
</dbReference>
<dbReference type="Pfam" id="PF13516">
    <property type="entry name" value="LRR_6"/>
    <property type="match status" value="2"/>
</dbReference>
<dbReference type="VEuPathDB" id="TriTrypDB:BSAL_72075"/>